<dbReference type="EMBL" id="LAZR01008435">
    <property type="protein sequence ID" value="KKM78782.1"/>
    <property type="molecule type" value="Genomic_DNA"/>
</dbReference>
<comment type="caution">
    <text evidence="1">The sequence shown here is derived from an EMBL/GenBank/DDBJ whole genome shotgun (WGS) entry which is preliminary data.</text>
</comment>
<accession>A0A0F9NBQ0</accession>
<organism evidence="1">
    <name type="scientific">marine sediment metagenome</name>
    <dbReference type="NCBI Taxonomy" id="412755"/>
    <lineage>
        <taxon>unclassified sequences</taxon>
        <taxon>metagenomes</taxon>
        <taxon>ecological metagenomes</taxon>
    </lineage>
</organism>
<name>A0A0F9NBQ0_9ZZZZ</name>
<dbReference type="AlphaFoldDB" id="A0A0F9NBQ0"/>
<gene>
    <name evidence="1" type="ORF">LCGC14_1356600</name>
</gene>
<proteinExistence type="predicted"/>
<reference evidence="1" key="1">
    <citation type="journal article" date="2015" name="Nature">
        <title>Complex archaea that bridge the gap between prokaryotes and eukaryotes.</title>
        <authorList>
            <person name="Spang A."/>
            <person name="Saw J.H."/>
            <person name="Jorgensen S.L."/>
            <person name="Zaremba-Niedzwiedzka K."/>
            <person name="Martijn J."/>
            <person name="Lind A.E."/>
            <person name="van Eijk R."/>
            <person name="Schleper C."/>
            <person name="Guy L."/>
            <person name="Ettema T.J."/>
        </authorList>
    </citation>
    <scope>NUCLEOTIDE SEQUENCE</scope>
</reference>
<evidence type="ECO:0000313" key="1">
    <source>
        <dbReference type="EMBL" id="KKM78782.1"/>
    </source>
</evidence>
<sequence>MDWEKMDEKTLAICDAFAGKFFNKTYDCLSSDEQSFIWDSVTQTVGRIRERYPDGVS</sequence>
<protein>
    <submittedName>
        <fullName evidence="1">Uncharacterized protein</fullName>
    </submittedName>
</protein>